<feature type="DNA-binding region" description="H-T-H motif" evidence="2">
    <location>
        <begin position="38"/>
        <end position="57"/>
    </location>
</feature>
<dbReference type="PRINTS" id="PR00455">
    <property type="entry name" value="HTHTETR"/>
</dbReference>
<dbReference type="GO" id="GO:0000976">
    <property type="term" value="F:transcription cis-regulatory region binding"/>
    <property type="evidence" value="ECO:0007669"/>
    <property type="project" value="TreeGrafter"/>
</dbReference>
<gene>
    <name evidence="4" type="ORF">DJ018_14110</name>
</gene>
<protein>
    <submittedName>
        <fullName evidence="4">TetR/AcrR family transcriptional regulator</fullName>
    </submittedName>
</protein>
<dbReference type="PROSITE" id="PS50977">
    <property type="entry name" value="HTH_TETR_2"/>
    <property type="match status" value="1"/>
</dbReference>
<dbReference type="Proteomes" id="UP000249725">
    <property type="component" value="Unassembled WGS sequence"/>
</dbReference>
<dbReference type="AlphaFoldDB" id="A0A328AC09"/>
<dbReference type="PANTHER" id="PTHR30055">
    <property type="entry name" value="HTH-TYPE TRANSCRIPTIONAL REGULATOR RUTR"/>
    <property type="match status" value="1"/>
</dbReference>
<dbReference type="SUPFAM" id="SSF46689">
    <property type="entry name" value="Homeodomain-like"/>
    <property type="match status" value="1"/>
</dbReference>
<evidence type="ECO:0000256" key="2">
    <source>
        <dbReference type="PROSITE-ProRule" id="PRU00335"/>
    </source>
</evidence>
<proteinExistence type="predicted"/>
<evidence type="ECO:0000313" key="4">
    <source>
        <dbReference type="EMBL" id="RAK52272.1"/>
    </source>
</evidence>
<dbReference type="RefSeq" id="WP_111515596.1">
    <property type="nucleotide sequence ID" value="NZ_QFYR01000003.1"/>
</dbReference>
<dbReference type="Gene3D" id="1.10.357.10">
    <property type="entry name" value="Tetracycline Repressor, domain 2"/>
    <property type="match status" value="1"/>
</dbReference>
<dbReference type="InterPro" id="IPR009057">
    <property type="entry name" value="Homeodomain-like_sf"/>
</dbReference>
<dbReference type="Pfam" id="PF17920">
    <property type="entry name" value="TetR_C_16"/>
    <property type="match status" value="1"/>
</dbReference>
<dbReference type="Pfam" id="PF00440">
    <property type="entry name" value="TetR_N"/>
    <property type="match status" value="1"/>
</dbReference>
<keyword evidence="1 2" id="KW-0238">DNA-binding</keyword>
<dbReference type="SUPFAM" id="SSF48498">
    <property type="entry name" value="Tetracyclin repressor-like, C-terminal domain"/>
    <property type="match status" value="1"/>
</dbReference>
<keyword evidence="5" id="KW-1185">Reference proteome</keyword>
<reference evidence="5" key="1">
    <citation type="submission" date="2018-05" db="EMBL/GenBank/DDBJ databases">
        <authorList>
            <person name="Li X."/>
        </authorList>
    </citation>
    <scope>NUCLEOTIDE SEQUENCE [LARGE SCALE GENOMIC DNA]</scope>
    <source>
        <strain evidence="5">YIM 73061</strain>
    </source>
</reference>
<sequence>MSCVEATPARSRNAAATRAAILKAACGRFSREGYDGASLRDLASDAGVDPALICRYFGSKEDLFAEALKNCASPPDLFGGDPKSFPERVAQMLVVEPKPEGKLEHLLMVLRSAASTKAAEIIRRNNRETFYGPLEEWLGAPDAAVRARAVAGIIMGFAVARAIDDDAMLQDGERQQLCRKVADLLRTAIG</sequence>
<feature type="domain" description="HTH tetR-type" evidence="3">
    <location>
        <begin position="15"/>
        <end position="75"/>
    </location>
</feature>
<dbReference type="InterPro" id="IPR001647">
    <property type="entry name" value="HTH_TetR"/>
</dbReference>
<accession>A0A328AC09</accession>
<dbReference type="PANTHER" id="PTHR30055:SF235">
    <property type="entry name" value="TRANSCRIPTIONAL REGULATORY PROTEIN"/>
    <property type="match status" value="1"/>
</dbReference>
<evidence type="ECO:0000313" key="5">
    <source>
        <dbReference type="Proteomes" id="UP000249725"/>
    </source>
</evidence>
<name>A0A328AC09_9CAUL</name>
<dbReference type="GO" id="GO:0003700">
    <property type="term" value="F:DNA-binding transcription factor activity"/>
    <property type="evidence" value="ECO:0007669"/>
    <property type="project" value="TreeGrafter"/>
</dbReference>
<dbReference type="EMBL" id="QFYR01000003">
    <property type="protein sequence ID" value="RAK52272.1"/>
    <property type="molecule type" value="Genomic_DNA"/>
</dbReference>
<dbReference type="InterPro" id="IPR050109">
    <property type="entry name" value="HTH-type_TetR-like_transc_reg"/>
</dbReference>
<evidence type="ECO:0000256" key="1">
    <source>
        <dbReference type="ARBA" id="ARBA00023125"/>
    </source>
</evidence>
<organism evidence="4 5">
    <name type="scientific">Phenylobacterium deserti</name>
    <dbReference type="NCBI Taxonomy" id="1914756"/>
    <lineage>
        <taxon>Bacteria</taxon>
        <taxon>Pseudomonadati</taxon>
        <taxon>Pseudomonadota</taxon>
        <taxon>Alphaproteobacteria</taxon>
        <taxon>Caulobacterales</taxon>
        <taxon>Caulobacteraceae</taxon>
        <taxon>Phenylobacterium</taxon>
    </lineage>
</organism>
<dbReference type="InterPro" id="IPR041678">
    <property type="entry name" value="TetR_C_16"/>
</dbReference>
<dbReference type="InterPro" id="IPR036271">
    <property type="entry name" value="Tet_transcr_reg_TetR-rel_C_sf"/>
</dbReference>
<dbReference type="OrthoDB" id="2356263at2"/>
<comment type="caution">
    <text evidence="4">The sequence shown here is derived from an EMBL/GenBank/DDBJ whole genome shotgun (WGS) entry which is preliminary data.</text>
</comment>
<evidence type="ECO:0000259" key="3">
    <source>
        <dbReference type="PROSITE" id="PS50977"/>
    </source>
</evidence>